<keyword evidence="7" id="KW-0812">Transmembrane</keyword>
<dbReference type="RefSeq" id="WP_377367651.1">
    <property type="nucleotide sequence ID" value="NZ_JAOTJD010000004.1"/>
</dbReference>
<organism evidence="10 11">
    <name type="scientific">Phenylobacterium ferrooxidans</name>
    <dbReference type="NCBI Taxonomy" id="2982689"/>
    <lineage>
        <taxon>Bacteria</taxon>
        <taxon>Pseudomonadati</taxon>
        <taxon>Pseudomonadota</taxon>
        <taxon>Alphaproteobacteria</taxon>
        <taxon>Caulobacterales</taxon>
        <taxon>Caulobacteraceae</taxon>
        <taxon>Phenylobacterium</taxon>
    </lineage>
</organism>
<keyword evidence="7" id="KW-0472">Membrane</keyword>
<dbReference type="Gene3D" id="3.40.50.2300">
    <property type="match status" value="1"/>
</dbReference>
<sequence length="503" mass="52952">MDAVTDQVTHTATNVAGQRAGAAYRATLAAHSLAIGPRLIFGITAASLLAIVGHPGLALALAGLGLGIALLVGRTALRARVDLLARQDEKNRLIATLTEARDEAMRQAGQAEAAREEARRASLAKSTFLATMSHEIRTPMNGVLGMAQLLQTSDLSGLQRSQVDTLIKSGELLMVILNDILDLSKIDAGQMEIARSPCDLRALLSEMETFWAPTAAERGLTLAVDVHDAVPAFVALDPRRIRQVLFNLVGNALKFTKEGAVTITVDRDLRTDALTFAVSDTGVGIAAADLPHLFQKFSQGDASDVRRFAGAGLGLAICRELSALMGGDVVVESELGVGSTFRLSLPLEETDAPAAEDIAAQAIAQDEAPVLSILCADDNPTNLLVLEQLLGAMGFRIRVANGGREALEAMTTETFDLVLMDIQMPEMTGIDVLQALRAQAGPNRETPLIAVTADAMTLGADRYLDLGFAGFVTKPVQVQSLVSAMMAAVANPDEDGGDLAATA</sequence>
<dbReference type="SMART" id="SM00388">
    <property type="entry name" value="HisKA"/>
    <property type="match status" value="1"/>
</dbReference>
<evidence type="ECO:0000256" key="6">
    <source>
        <dbReference type="SAM" id="Coils"/>
    </source>
</evidence>
<evidence type="ECO:0000313" key="10">
    <source>
        <dbReference type="EMBL" id="MFD3263034.1"/>
    </source>
</evidence>
<keyword evidence="10" id="KW-0067">ATP-binding</keyword>
<dbReference type="SUPFAM" id="SSF52172">
    <property type="entry name" value="CheY-like"/>
    <property type="match status" value="1"/>
</dbReference>
<evidence type="ECO:0000259" key="9">
    <source>
        <dbReference type="PROSITE" id="PS50110"/>
    </source>
</evidence>
<dbReference type="CDD" id="cd17546">
    <property type="entry name" value="REC_hyHK_CKI1_RcsC-like"/>
    <property type="match status" value="1"/>
</dbReference>
<dbReference type="InterPro" id="IPR004358">
    <property type="entry name" value="Sig_transdc_His_kin-like_C"/>
</dbReference>
<dbReference type="SMART" id="SM00448">
    <property type="entry name" value="REC"/>
    <property type="match status" value="1"/>
</dbReference>
<dbReference type="PANTHER" id="PTHR45339">
    <property type="entry name" value="HYBRID SIGNAL TRANSDUCTION HISTIDINE KINASE J"/>
    <property type="match status" value="1"/>
</dbReference>
<dbReference type="CDD" id="cd16922">
    <property type="entry name" value="HATPase_EvgS-ArcB-TorS-like"/>
    <property type="match status" value="1"/>
</dbReference>
<dbReference type="Gene3D" id="3.30.565.10">
    <property type="entry name" value="Histidine kinase-like ATPase, C-terminal domain"/>
    <property type="match status" value="1"/>
</dbReference>
<keyword evidence="7" id="KW-1133">Transmembrane helix</keyword>
<dbReference type="InterPro" id="IPR003594">
    <property type="entry name" value="HATPase_dom"/>
</dbReference>
<feature type="transmembrane region" description="Helical" evidence="7">
    <location>
        <begin position="57"/>
        <end position="77"/>
    </location>
</feature>
<dbReference type="PROSITE" id="PS50110">
    <property type="entry name" value="RESPONSE_REGULATORY"/>
    <property type="match status" value="1"/>
</dbReference>
<proteinExistence type="predicted"/>
<protein>
    <recommendedName>
        <fullName evidence="2">histidine kinase</fullName>
        <ecNumber evidence="2">2.7.13.3</ecNumber>
    </recommendedName>
</protein>
<evidence type="ECO:0000256" key="5">
    <source>
        <dbReference type="PROSITE-ProRule" id="PRU00169"/>
    </source>
</evidence>
<feature type="domain" description="Response regulatory" evidence="9">
    <location>
        <begin position="372"/>
        <end position="489"/>
    </location>
</feature>
<keyword evidence="3 5" id="KW-0597">Phosphoprotein</keyword>
<keyword evidence="4" id="KW-0902">Two-component regulatory system</keyword>
<accession>A0ABW6CIY6</accession>
<dbReference type="PANTHER" id="PTHR45339:SF1">
    <property type="entry name" value="HYBRID SIGNAL TRANSDUCTION HISTIDINE KINASE J"/>
    <property type="match status" value="1"/>
</dbReference>
<dbReference type="PRINTS" id="PR00344">
    <property type="entry name" value="BCTRLSENSOR"/>
</dbReference>
<dbReference type="InterPro" id="IPR005467">
    <property type="entry name" value="His_kinase_dom"/>
</dbReference>
<dbReference type="Gene3D" id="1.10.287.130">
    <property type="match status" value="1"/>
</dbReference>
<dbReference type="CDD" id="cd00082">
    <property type="entry name" value="HisKA"/>
    <property type="match status" value="1"/>
</dbReference>
<name>A0ABW6CIY6_9CAUL</name>
<dbReference type="Pfam" id="PF02518">
    <property type="entry name" value="HATPase_c"/>
    <property type="match status" value="1"/>
</dbReference>
<dbReference type="SMART" id="SM00387">
    <property type="entry name" value="HATPase_c"/>
    <property type="match status" value="1"/>
</dbReference>
<comment type="catalytic activity">
    <reaction evidence="1">
        <text>ATP + protein L-histidine = ADP + protein N-phospho-L-histidine.</text>
        <dbReference type="EC" id="2.7.13.3"/>
    </reaction>
</comment>
<keyword evidence="10" id="KW-0547">Nucleotide-binding</keyword>
<dbReference type="EMBL" id="JAOTJD010000004">
    <property type="protein sequence ID" value="MFD3263034.1"/>
    <property type="molecule type" value="Genomic_DNA"/>
</dbReference>
<dbReference type="Pfam" id="PF00072">
    <property type="entry name" value="Response_reg"/>
    <property type="match status" value="1"/>
</dbReference>
<dbReference type="Proteomes" id="UP001598130">
    <property type="component" value="Unassembled WGS sequence"/>
</dbReference>
<dbReference type="SUPFAM" id="SSF47384">
    <property type="entry name" value="Homodimeric domain of signal transducing histidine kinase"/>
    <property type="match status" value="1"/>
</dbReference>
<comment type="caution">
    <text evidence="10">The sequence shown here is derived from an EMBL/GenBank/DDBJ whole genome shotgun (WGS) entry which is preliminary data.</text>
</comment>
<feature type="modified residue" description="4-aspartylphosphate" evidence="5">
    <location>
        <position position="421"/>
    </location>
</feature>
<keyword evidence="11" id="KW-1185">Reference proteome</keyword>
<evidence type="ECO:0000256" key="7">
    <source>
        <dbReference type="SAM" id="Phobius"/>
    </source>
</evidence>
<dbReference type="GO" id="GO:0005524">
    <property type="term" value="F:ATP binding"/>
    <property type="evidence" value="ECO:0007669"/>
    <property type="project" value="UniProtKB-KW"/>
</dbReference>
<dbReference type="SUPFAM" id="SSF55874">
    <property type="entry name" value="ATPase domain of HSP90 chaperone/DNA topoisomerase II/histidine kinase"/>
    <property type="match status" value="1"/>
</dbReference>
<evidence type="ECO:0000259" key="8">
    <source>
        <dbReference type="PROSITE" id="PS50109"/>
    </source>
</evidence>
<feature type="coiled-coil region" evidence="6">
    <location>
        <begin position="94"/>
        <end position="121"/>
    </location>
</feature>
<evidence type="ECO:0000256" key="4">
    <source>
        <dbReference type="ARBA" id="ARBA00023012"/>
    </source>
</evidence>
<dbReference type="PROSITE" id="PS50109">
    <property type="entry name" value="HIS_KIN"/>
    <property type="match status" value="1"/>
</dbReference>
<feature type="domain" description="Histidine kinase" evidence="8">
    <location>
        <begin position="131"/>
        <end position="349"/>
    </location>
</feature>
<evidence type="ECO:0000256" key="3">
    <source>
        <dbReference type="ARBA" id="ARBA00022553"/>
    </source>
</evidence>
<dbReference type="InterPro" id="IPR036890">
    <property type="entry name" value="HATPase_C_sf"/>
</dbReference>
<dbReference type="InterPro" id="IPR011006">
    <property type="entry name" value="CheY-like_superfamily"/>
</dbReference>
<evidence type="ECO:0000256" key="1">
    <source>
        <dbReference type="ARBA" id="ARBA00000085"/>
    </source>
</evidence>
<dbReference type="InterPro" id="IPR001789">
    <property type="entry name" value="Sig_transdc_resp-reg_receiver"/>
</dbReference>
<dbReference type="InterPro" id="IPR003661">
    <property type="entry name" value="HisK_dim/P_dom"/>
</dbReference>
<gene>
    <name evidence="10" type="ORF">OCL97_03530</name>
</gene>
<keyword evidence="6" id="KW-0175">Coiled coil</keyword>
<evidence type="ECO:0000313" key="11">
    <source>
        <dbReference type="Proteomes" id="UP001598130"/>
    </source>
</evidence>
<dbReference type="EC" id="2.7.13.3" evidence="2"/>
<reference evidence="10 11" key="1">
    <citation type="submission" date="2022-09" db="EMBL/GenBank/DDBJ databases">
        <title>New species of Phenylobacterium.</title>
        <authorList>
            <person name="Mieszkin S."/>
        </authorList>
    </citation>
    <scope>NUCLEOTIDE SEQUENCE [LARGE SCALE GENOMIC DNA]</scope>
    <source>
        <strain evidence="10 11">HK31-G</strain>
    </source>
</reference>
<evidence type="ECO:0000256" key="2">
    <source>
        <dbReference type="ARBA" id="ARBA00012438"/>
    </source>
</evidence>
<dbReference type="InterPro" id="IPR036097">
    <property type="entry name" value="HisK_dim/P_sf"/>
</dbReference>
<dbReference type="Pfam" id="PF00512">
    <property type="entry name" value="HisKA"/>
    <property type="match status" value="1"/>
</dbReference>